<comment type="caution">
    <text evidence="1">The sequence shown here is derived from an EMBL/GenBank/DDBJ whole genome shotgun (WGS) entry which is preliminary data.</text>
</comment>
<evidence type="ECO:0000313" key="2">
    <source>
        <dbReference type="Proteomes" id="UP001165960"/>
    </source>
</evidence>
<reference evidence="1" key="1">
    <citation type="submission" date="2022-04" db="EMBL/GenBank/DDBJ databases">
        <title>Genome of the entomopathogenic fungus Entomophthora muscae.</title>
        <authorList>
            <person name="Elya C."/>
            <person name="Lovett B.R."/>
            <person name="Lee E."/>
            <person name="Macias A.M."/>
            <person name="Hajek A.E."/>
            <person name="De Bivort B.L."/>
            <person name="Kasson M.T."/>
            <person name="De Fine Licht H.H."/>
            <person name="Stajich J.E."/>
        </authorList>
    </citation>
    <scope>NUCLEOTIDE SEQUENCE</scope>
    <source>
        <strain evidence="1">Berkeley</strain>
    </source>
</reference>
<organism evidence="1 2">
    <name type="scientific">Entomophthora muscae</name>
    <dbReference type="NCBI Taxonomy" id="34485"/>
    <lineage>
        <taxon>Eukaryota</taxon>
        <taxon>Fungi</taxon>
        <taxon>Fungi incertae sedis</taxon>
        <taxon>Zoopagomycota</taxon>
        <taxon>Entomophthoromycotina</taxon>
        <taxon>Entomophthoromycetes</taxon>
        <taxon>Entomophthorales</taxon>
        <taxon>Entomophthoraceae</taxon>
        <taxon>Entomophthora</taxon>
    </lineage>
</organism>
<dbReference type="EMBL" id="QTSX02006495">
    <property type="protein sequence ID" value="KAJ9053705.1"/>
    <property type="molecule type" value="Genomic_DNA"/>
</dbReference>
<dbReference type="Proteomes" id="UP001165960">
    <property type="component" value="Unassembled WGS sequence"/>
</dbReference>
<protein>
    <submittedName>
        <fullName evidence="1">Uncharacterized protein</fullName>
    </submittedName>
</protein>
<sequence length="437" mass="48110">MSKPSQFSICHPTENVVSDINTISKRPNQEMTHCILKQLPTTGVPPPHVLYNNPLPTQPAKADPEALTPSRRYIQDVSVLDVINSVTKNNNDDAFDVVDVGNVQRRLDFWKEHMPSVKPYYAVKSFPDATVVATMTSLGMSFDCASPLEVDIVLATGAKPDQIIYANPSKQPSHITRAYAQGVNLTTFDNKSELDKIHQLAPGMGLVLRIKPDDSKSKIPLGSKFGTVVGQETWELLDYAKELDLNVVGVSFHVGSNCVAYEPYVDAIELSKEVFAYGIEKGYAMSILDIGGGFPGAENDNEFIEMARQITNALQNFPVPVQVIAEPGRYFSAPLMTSVASISTKRKVGEQREYFINQSAFGVFAEGLLPQDRTYDPKVFPRPQGSATYPTKIWGPTCASQDVINTPANLQLPELEVGNWIYFENMGAYSVAFGFSL</sequence>
<keyword evidence="2" id="KW-1185">Reference proteome</keyword>
<name>A0ACC2RUG4_9FUNG</name>
<accession>A0ACC2RUG4</accession>
<proteinExistence type="predicted"/>
<gene>
    <name evidence="1" type="ORF">DSO57_1021635</name>
</gene>
<evidence type="ECO:0000313" key="1">
    <source>
        <dbReference type="EMBL" id="KAJ9053705.1"/>
    </source>
</evidence>